<dbReference type="RefSeq" id="WP_126482444.1">
    <property type="nucleotide sequence ID" value="NZ_RXNS01000005.1"/>
</dbReference>
<sequence length="86" mass="9322">MHVEAARVVASDAEERLVYVLAVETWEITPLVLTSADQWLDGAGQKGDSCGTSPGKAMNVAETIFTAKNHRLTILAFLVFDSLLCQ</sequence>
<gene>
    <name evidence="1" type="ORF">EKG36_06995</name>
</gene>
<comment type="caution">
    <text evidence="1">The sequence shown here is derived from an EMBL/GenBank/DDBJ whole genome shotgun (WGS) entry which is preliminary data.</text>
</comment>
<protein>
    <submittedName>
        <fullName evidence="1">Uncharacterized protein</fullName>
    </submittedName>
</protein>
<name>A0A3S0HR38_9GAMM</name>
<keyword evidence="2" id="KW-1185">Reference proteome</keyword>
<evidence type="ECO:0000313" key="1">
    <source>
        <dbReference type="EMBL" id="RTR05324.1"/>
    </source>
</evidence>
<organism evidence="1 2">
    <name type="scientific">Halomonas nitroreducens</name>
    <dbReference type="NCBI Taxonomy" id="447425"/>
    <lineage>
        <taxon>Bacteria</taxon>
        <taxon>Pseudomonadati</taxon>
        <taxon>Pseudomonadota</taxon>
        <taxon>Gammaproteobacteria</taxon>
        <taxon>Oceanospirillales</taxon>
        <taxon>Halomonadaceae</taxon>
        <taxon>Halomonas</taxon>
    </lineage>
</organism>
<dbReference type="EMBL" id="RXNS01000005">
    <property type="protein sequence ID" value="RTR05324.1"/>
    <property type="molecule type" value="Genomic_DNA"/>
</dbReference>
<reference evidence="1 2" key="1">
    <citation type="submission" date="2018-12" db="EMBL/GenBank/DDBJ databases">
        <authorList>
            <person name="Yu L."/>
        </authorList>
    </citation>
    <scope>NUCLEOTIDE SEQUENCE [LARGE SCALE GENOMIC DNA]</scope>
    <source>
        <strain evidence="1 2">11S</strain>
    </source>
</reference>
<dbReference type="Proteomes" id="UP000267400">
    <property type="component" value="Unassembled WGS sequence"/>
</dbReference>
<accession>A0A3S0HR38</accession>
<evidence type="ECO:0000313" key="2">
    <source>
        <dbReference type="Proteomes" id="UP000267400"/>
    </source>
</evidence>
<dbReference type="AlphaFoldDB" id="A0A3S0HR38"/>
<proteinExistence type="predicted"/>